<organism evidence="2 3">
    <name type="scientific">Cirrhinus molitorella</name>
    <name type="common">mud carp</name>
    <dbReference type="NCBI Taxonomy" id="172907"/>
    <lineage>
        <taxon>Eukaryota</taxon>
        <taxon>Metazoa</taxon>
        <taxon>Chordata</taxon>
        <taxon>Craniata</taxon>
        <taxon>Vertebrata</taxon>
        <taxon>Euteleostomi</taxon>
        <taxon>Actinopterygii</taxon>
        <taxon>Neopterygii</taxon>
        <taxon>Teleostei</taxon>
        <taxon>Ostariophysi</taxon>
        <taxon>Cypriniformes</taxon>
        <taxon>Cyprinidae</taxon>
        <taxon>Labeoninae</taxon>
        <taxon>Labeonini</taxon>
        <taxon>Cirrhinus</taxon>
    </lineage>
</organism>
<accession>A0ABR3MX83</accession>
<reference evidence="2 3" key="1">
    <citation type="submission" date="2023-09" db="EMBL/GenBank/DDBJ databases">
        <authorList>
            <person name="Wang M."/>
        </authorList>
    </citation>
    <scope>NUCLEOTIDE SEQUENCE [LARGE SCALE GENOMIC DNA]</scope>
    <source>
        <strain evidence="2">GT-2023</strain>
        <tissue evidence="2">Liver</tissue>
    </source>
</reference>
<feature type="region of interest" description="Disordered" evidence="1">
    <location>
        <begin position="62"/>
        <end position="90"/>
    </location>
</feature>
<protein>
    <submittedName>
        <fullName evidence="2">Uncharacterized protein</fullName>
    </submittedName>
</protein>
<keyword evidence="3" id="KW-1185">Reference proteome</keyword>
<proteinExistence type="predicted"/>
<evidence type="ECO:0000313" key="2">
    <source>
        <dbReference type="EMBL" id="KAL1269185.1"/>
    </source>
</evidence>
<evidence type="ECO:0000313" key="3">
    <source>
        <dbReference type="Proteomes" id="UP001558613"/>
    </source>
</evidence>
<dbReference type="EMBL" id="JAYMGO010000008">
    <property type="protein sequence ID" value="KAL1269185.1"/>
    <property type="molecule type" value="Genomic_DNA"/>
</dbReference>
<gene>
    <name evidence="2" type="ORF">QQF64_031474</name>
</gene>
<comment type="caution">
    <text evidence="2">The sequence shown here is derived from an EMBL/GenBank/DDBJ whole genome shotgun (WGS) entry which is preliminary data.</text>
</comment>
<name>A0ABR3MX83_9TELE</name>
<evidence type="ECO:0000256" key="1">
    <source>
        <dbReference type="SAM" id="MobiDB-lite"/>
    </source>
</evidence>
<sequence length="90" mass="10171">MKQKEAEAEERRKELIKKRQTAVMTLKASFAATQEQIRVQEGGGAEAEQGDGWRARFLRKGTKAEPVEQEGKADQEAKVEQRAKAEPMEQ</sequence>
<feature type="non-terminal residue" evidence="2">
    <location>
        <position position="1"/>
    </location>
</feature>
<dbReference type="Proteomes" id="UP001558613">
    <property type="component" value="Unassembled WGS sequence"/>
</dbReference>